<evidence type="ECO:0000313" key="3">
    <source>
        <dbReference type="Proteomes" id="UP001152795"/>
    </source>
</evidence>
<dbReference type="GO" id="GO:0005759">
    <property type="term" value="C:mitochondrial matrix"/>
    <property type="evidence" value="ECO:0007669"/>
    <property type="project" value="TreeGrafter"/>
</dbReference>
<name>A0A7D9DLK8_PARCT</name>
<sequence length="202" mass="23524">MAHLCKFKNTIFSLGYSGKVIFRHTILSTRSVVTESTQGCTRVHLSEDSECNDGDELRTVEKLISGNLLVYDDFISEEEEMMLCEEVRPSLEKTSYQHEHWDDAIHGYRESEKENWSKPCMMVFKRMKDASFDSTHALLPYVHVLDLDSKGFIKPHVDSVKVQCVIVQCFSCMRHKFWEILERTFASRPVYTSRDPYYSVSD</sequence>
<evidence type="ECO:0000313" key="2">
    <source>
        <dbReference type="EMBL" id="CAB3988911.1"/>
    </source>
</evidence>
<dbReference type="OrthoDB" id="28127at2759"/>
<dbReference type="GO" id="GO:0051213">
    <property type="term" value="F:dioxygenase activity"/>
    <property type="evidence" value="ECO:0007669"/>
    <property type="project" value="UniProtKB-KW"/>
</dbReference>
<evidence type="ECO:0000256" key="1">
    <source>
        <dbReference type="ARBA" id="ARBA00001954"/>
    </source>
</evidence>
<dbReference type="PANTHER" id="PTHR21052:SF0">
    <property type="entry name" value="ALPHA-KETOGLUTARATE-DEPENDENT DIOXYGENASE ALKB HOMOLOG 7, MITOCHONDRIAL"/>
    <property type="match status" value="1"/>
</dbReference>
<dbReference type="PANTHER" id="PTHR21052">
    <property type="entry name" value="SPERMATOGENESIS ASSOCIATED 11-RELATED"/>
    <property type="match status" value="1"/>
</dbReference>
<comment type="cofactor">
    <cofactor evidence="1">
        <name>Fe(2+)</name>
        <dbReference type="ChEBI" id="CHEBI:29033"/>
    </cofactor>
</comment>
<organism evidence="2 3">
    <name type="scientific">Paramuricea clavata</name>
    <name type="common">Red gorgonian</name>
    <name type="synonym">Violescent sea-whip</name>
    <dbReference type="NCBI Taxonomy" id="317549"/>
    <lineage>
        <taxon>Eukaryota</taxon>
        <taxon>Metazoa</taxon>
        <taxon>Cnidaria</taxon>
        <taxon>Anthozoa</taxon>
        <taxon>Octocorallia</taxon>
        <taxon>Malacalcyonacea</taxon>
        <taxon>Plexauridae</taxon>
        <taxon>Paramuricea</taxon>
    </lineage>
</organism>
<keyword evidence="2" id="KW-0560">Oxidoreductase</keyword>
<accession>A0A7D9DLK8</accession>
<keyword evidence="2" id="KW-0223">Dioxygenase</keyword>
<dbReference type="InterPro" id="IPR032870">
    <property type="entry name" value="ALKBH7-like"/>
</dbReference>
<gene>
    <name evidence="2" type="ORF">PACLA_8A065882</name>
</gene>
<dbReference type="AlphaFoldDB" id="A0A7D9DLK8"/>
<proteinExistence type="predicted"/>
<dbReference type="Gene3D" id="2.60.120.590">
    <property type="entry name" value="Alpha-ketoglutarate-dependent dioxygenase AlkB-like"/>
    <property type="match status" value="1"/>
</dbReference>
<dbReference type="EMBL" id="CACRXK020001403">
    <property type="protein sequence ID" value="CAB3988911.1"/>
    <property type="molecule type" value="Genomic_DNA"/>
</dbReference>
<dbReference type="InterPro" id="IPR037151">
    <property type="entry name" value="AlkB-like_sf"/>
</dbReference>
<comment type="caution">
    <text evidence="2">The sequence shown here is derived from an EMBL/GenBank/DDBJ whole genome shotgun (WGS) entry which is preliminary data.</text>
</comment>
<protein>
    <submittedName>
        <fullName evidence="2">Alpha-ketoglutarate-dependent dioxygenase alkB homolog 7, mitochondrial</fullName>
    </submittedName>
</protein>
<dbReference type="GO" id="GO:0006974">
    <property type="term" value="P:DNA damage response"/>
    <property type="evidence" value="ECO:0007669"/>
    <property type="project" value="InterPro"/>
</dbReference>
<dbReference type="Proteomes" id="UP001152795">
    <property type="component" value="Unassembled WGS sequence"/>
</dbReference>
<keyword evidence="3" id="KW-1185">Reference proteome</keyword>
<reference evidence="2" key="1">
    <citation type="submission" date="2020-04" db="EMBL/GenBank/DDBJ databases">
        <authorList>
            <person name="Alioto T."/>
            <person name="Alioto T."/>
            <person name="Gomez Garrido J."/>
        </authorList>
    </citation>
    <scope>NUCLEOTIDE SEQUENCE</scope>
    <source>
        <strain evidence="2">A484AB</strain>
    </source>
</reference>
<dbReference type="GO" id="GO:0006631">
    <property type="term" value="P:fatty acid metabolic process"/>
    <property type="evidence" value="ECO:0007669"/>
    <property type="project" value="TreeGrafter"/>
</dbReference>